<protein>
    <recommendedName>
        <fullName evidence="2">Alpha-(1-&gt;3)-arabinofuranosyltransferase N-terminal GT-C domain-containing protein</fullName>
    </recommendedName>
</protein>
<gene>
    <name evidence="3" type="ORF">UT23_C0005G0040</name>
</gene>
<reference evidence="3 4" key="1">
    <citation type="journal article" date="2015" name="Nature">
        <title>rRNA introns, odd ribosomes, and small enigmatic genomes across a large radiation of phyla.</title>
        <authorList>
            <person name="Brown C.T."/>
            <person name="Hug L.A."/>
            <person name="Thomas B.C."/>
            <person name="Sharon I."/>
            <person name="Castelle C.J."/>
            <person name="Singh A."/>
            <person name="Wilkins M.J."/>
            <person name="Williams K.H."/>
            <person name="Banfield J.F."/>
        </authorList>
    </citation>
    <scope>NUCLEOTIDE SEQUENCE [LARGE SCALE GENOMIC DNA]</scope>
</reference>
<keyword evidence="1" id="KW-0472">Membrane</keyword>
<feature type="transmembrane region" description="Helical" evidence="1">
    <location>
        <begin position="185"/>
        <end position="203"/>
    </location>
</feature>
<accession>A0A0G0M4B5</accession>
<keyword evidence="1" id="KW-0812">Transmembrane</keyword>
<feature type="transmembrane region" description="Helical" evidence="1">
    <location>
        <begin position="285"/>
        <end position="307"/>
    </location>
</feature>
<evidence type="ECO:0000313" key="3">
    <source>
        <dbReference type="EMBL" id="KKQ98117.1"/>
    </source>
</evidence>
<feature type="transmembrane region" description="Helical" evidence="1">
    <location>
        <begin position="110"/>
        <end position="128"/>
    </location>
</feature>
<evidence type="ECO:0000256" key="1">
    <source>
        <dbReference type="SAM" id="Phobius"/>
    </source>
</evidence>
<evidence type="ECO:0000259" key="2">
    <source>
        <dbReference type="Pfam" id="PF11847"/>
    </source>
</evidence>
<feature type="domain" description="Alpha-(1-&gt;3)-arabinofuranosyltransferase N-terminal GT-C" evidence="2">
    <location>
        <begin position="189"/>
        <end position="548"/>
    </location>
</feature>
<comment type="caution">
    <text evidence="3">The sequence shown here is derived from an EMBL/GenBank/DDBJ whole genome shotgun (WGS) entry which is preliminary data.</text>
</comment>
<dbReference type="EMBL" id="LBWA01000005">
    <property type="protein sequence ID" value="KKQ98117.1"/>
    <property type="molecule type" value="Genomic_DNA"/>
</dbReference>
<dbReference type="GO" id="GO:0016740">
    <property type="term" value="F:transferase activity"/>
    <property type="evidence" value="ECO:0007669"/>
    <property type="project" value="InterPro"/>
</dbReference>
<dbReference type="AlphaFoldDB" id="A0A0G0M4B5"/>
<name>A0A0G0M4B5_9BACT</name>
<feature type="transmembrane region" description="Helical" evidence="1">
    <location>
        <begin position="85"/>
        <end position="103"/>
    </location>
</feature>
<feature type="transmembrane region" description="Helical" evidence="1">
    <location>
        <begin position="134"/>
        <end position="155"/>
    </location>
</feature>
<feature type="transmembrane region" description="Helical" evidence="1">
    <location>
        <begin position="162"/>
        <end position="179"/>
    </location>
</feature>
<feature type="transmembrane region" description="Helical" evidence="1">
    <location>
        <begin position="314"/>
        <end position="330"/>
    </location>
</feature>
<dbReference type="InterPro" id="IPR021798">
    <property type="entry name" value="AftD_N"/>
</dbReference>
<feature type="transmembrane region" description="Helical" evidence="1">
    <location>
        <begin position="387"/>
        <end position="409"/>
    </location>
</feature>
<dbReference type="Proteomes" id="UP000034325">
    <property type="component" value="Unassembled WGS sequence"/>
</dbReference>
<feature type="transmembrane region" description="Helical" evidence="1">
    <location>
        <begin position="361"/>
        <end position="381"/>
    </location>
</feature>
<keyword evidence="1" id="KW-1133">Transmembrane helix</keyword>
<organism evidence="3 4">
    <name type="scientific">Candidatus Woesebacteria bacterium GW2011_GWA1_39_12</name>
    <dbReference type="NCBI Taxonomy" id="1618549"/>
    <lineage>
        <taxon>Bacteria</taxon>
        <taxon>Candidatus Woeseibacteriota</taxon>
    </lineage>
</organism>
<evidence type="ECO:0000313" key="4">
    <source>
        <dbReference type="Proteomes" id="UP000034325"/>
    </source>
</evidence>
<dbReference type="Pfam" id="PF11847">
    <property type="entry name" value="GT-C_AftD"/>
    <property type="match status" value="1"/>
</dbReference>
<sequence length="649" mass="75316">MKRTLLLFFVISIFLTLQWFKSGKFIATGEEGLTIYNPSRTLELYNSVWYETGTGAPSPVYLPRVTFFAALSFGSQFLDGYKLQAFVYFVFLFLGLFGTFLLVKYLTQSVETSFISALFYLFNLYVQSQIWNRYLYASITLWVFLPFFLYFLIVWLVEKKTIFLLFFILTGFFASNSYGHPALLINLWFSALLFLIIILLFNVRNKKVIKNYLGRFSAAFVIWILTNLWWIYPYVKIAGASFSEISDWSANFSSLTGVSKSFPALQILFLRQASFFGVDGPWYPFYQSVVIWVISILILAVVAIGIFTSRKNKYFLFLIELLLIGLFLNKGSNPPFGYTFYKSLFSYLPFTAILRNPYEKLGLLFVLPYSIFFGYGINWLYTKTKKPFGTVVASLALVICCGILVLPMWTGKVYGKSVRVEVPDYYNQTNDYLKERMGDGRILVLPIIPGDGVKYTWGYQGIEPSEFLFDRPSISKVLRAQYFDDKYMNLYAEFVSQKDYDENLKQMNISHIVLHHDQDEEVSSASSSAEVKETLTENENTSFLKDIGELSIYEFVPNKEGYIFVIKDDEKPTLIYSKISSTQYAVEIKDAKKPYILIFKSTYNKLWQAKIEGEIQKEHFVVYDYANAWRINKIGDYTIKVDLKIWPWD</sequence>
<feature type="transmembrane region" description="Helical" evidence="1">
    <location>
        <begin position="212"/>
        <end position="232"/>
    </location>
</feature>
<proteinExistence type="predicted"/>